<evidence type="ECO:0000256" key="3">
    <source>
        <dbReference type="ARBA" id="ARBA00022448"/>
    </source>
</evidence>
<name>A0A6G4TYE4_9ACTN</name>
<proteinExistence type="inferred from homology"/>
<keyword evidence="9" id="KW-1185">Reference proteome</keyword>
<accession>A0A6G4TYE4</accession>
<dbReference type="InterPro" id="IPR002491">
    <property type="entry name" value="ABC_transptr_periplasmic_BD"/>
</dbReference>
<dbReference type="InterPro" id="IPR051313">
    <property type="entry name" value="Bact_iron-sidero_bind"/>
</dbReference>
<evidence type="ECO:0000256" key="4">
    <source>
        <dbReference type="ARBA" id="ARBA00022729"/>
    </source>
</evidence>
<keyword evidence="4 6" id="KW-0732">Signal</keyword>
<feature type="region of interest" description="Disordered" evidence="5">
    <location>
        <begin position="28"/>
        <end position="55"/>
    </location>
</feature>
<dbReference type="SUPFAM" id="SSF53807">
    <property type="entry name" value="Helical backbone' metal receptor"/>
    <property type="match status" value="1"/>
</dbReference>
<evidence type="ECO:0000256" key="2">
    <source>
        <dbReference type="ARBA" id="ARBA00008814"/>
    </source>
</evidence>
<dbReference type="GO" id="GO:1901678">
    <property type="term" value="P:iron coordination entity transport"/>
    <property type="evidence" value="ECO:0007669"/>
    <property type="project" value="UniProtKB-ARBA"/>
</dbReference>
<dbReference type="AlphaFoldDB" id="A0A6G4TYE4"/>
<keyword evidence="3" id="KW-0813">Transport</keyword>
<feature type="chain" id="PRO_5038743622" evidence="6">
    <location>
        <begin position="26"/>
        <end position="333"/>
    </location>
</feature>
<comment type="similarity">
    <text evidence="2">Belongs to the bacterial solute-binding protein 8 family.</text>
</comment>
<evidence type="ECO:0000313" key="9">
    <source>
        <dbReference type="Proteomes" id="UP000481583"/>
    </source>
</evidence>
<dbReference type="CDD" id="cd01146">
    <property type="entry name" value="FhuD"/>
    <property type="match status" value="1"/>
</dbReference>
<evidence type="ECO:0000256" key="6">
    <source>
        <dbReference type="SAM" id="SignalP"/>
    </source>
</evidence>
<evidence type="ECO:0000259" key="7">
    <source>
        <dbReference type="PROSITE" id="PS50983"/>
    </source>
</evidence>
<dbReference type="PROSITE" id="PS50983">
    <property type="entry name" value="FE_B12_PBP"/>
    <property type="match status" value="1"/>
</dbReference>
<dbReference type="RefSeq" id="WP_165236720.1">
    <property type="nucleotide sequence ID" value="NZ_JAAKZV010000045.1"/>
</dbReference>
<evidence type="ECO:0000256" key="5">
    <source>
        <dbReference type="SAM" id="MobiDB-lite"/>
    </source>
</evidence>
<comment type="caution">
    <text evidence="8">The sequence shown here is derived from an EMBL/GenBank/DDBJ whole genome shotgun (WGS) entry which is preliminary data.</text>
</comment>
<evidence type="ECO:0000256" key="1">
    <source>
        <dbReference type="ARBA" id="ARBA00004196"/>
    </source>
</evidence>
<dbReference type="EMBL" id="JAAKZV010000045">
    <property type="protein sequence ID" value="NGN64843.1"/>
    <property type="molecule type" value="Genomic_DNA"/>
</dbReference>
<gene>
    <name evidence="8" type="ORF">G5C51_13175</name>
</gene>
<dbReference type="Pfam" id="PF01497">
    <property type="entry name" value="Peripla_BP_2"/>
    <property type="match status" value="1"/>
</dbReference>
<reference evidence="8 9" key="1">
    <citation type="submission" date="2020-02" db="EMBL/GenBank/DDBJ databases">
        <title>Whole-genome analyses of novel actinobacteria.</title>
        <authorList>
            <person name="Sahin N."/>
        </authorList>
    </citation>
    <scope>NUCLEOTIDE SEQUENCE [LARGE SCALE GENOMIC DNA]</scope>
    <source>
        <strain evidence="8 9">A7024</strain>
    </source>
</reference>
<dbReference type="PANTHER" id="PTHR30532">
    <property type="entry name" value="IRON III DICITRATE-BINDING PERIPLASMIC PROTEIN"/>
    <property type="match status" value="1"/>
</dbReference>
<dbReference type="PANTHER" id="PTHR30532:SF10">
    <property type="entry name" value="IRON-UPTAKE SYSTEM-BINDING PROTEIN"/>
    <property type="match status" value="1"/>
</dbReference>
<protein>
    <submittedName>
        <fullName evidence="8">Iron-siderophore ABC transporter substrate-binding protein</fullName>
    </submittedName>
</protein>
<dbReference type="GO" id="GO:0030288">
    <property type="term" value="C:outer membrane-bounded periplasmic space"/>
    <property type="evidence" value="ECO:0007669"/>
    <property type="project" value="TreeGrafter"/>
</dbReference>
<dbReference type="PROSITE" id="PS51257">
    <property type="entry name" value="PROKAR_LIPOPROTEIN"/>
    <property type="match status" value="1"/>
</dbReference>
<organism evidence="8 9">
    <name type="scientific">Streptomyces coryli</name>
    <dbReference type="NCBI Taxonomy" id="1128680"/>
    <lineage>
        <taxon>Bacteria</taxon>
        <taxon>Bacillati</taxon>
        <taxon>Actinomycetota</taxon>
        <taxon>Actinomycetes</taxon>
        <taxon>Kitasatosporales</taxon>
        <taxon>Streptomycetaceae</taxon>
        <taxon>Streptomyces</taxon>
    </lineage>
</organism>
<comment type="subcellular location">
    <subcellularLocation>
        <location evidence="1">Cell envelope</location>
    </subcellularLocation>
</comment>
<dbReference type="Gene3D" id="3.40.50.1980">
    <property type="entry name" value="Nitrogenase molybdenum iron protein domain"/>
    <property type="match status" value="2"/>
</dbReference>
<feature type="domain" description="Fe/B12 periplasmic-binding" evidence="7">
    <location>
        <begin position="64"/>
        <end position="333"/>
    </location>
</feature>
<feature type="signal peptide" evidence="6">
    <location>
        <begin position="1"/>
        <end position="25"/>
    </location>
</feature>
<sequence>MLRTNARRRGLAAGALAVTAAVSLAACGSDSDSGSGSGSGEKDSTTHTIKTAMGDVKVPTDPQRVVVLDTPELDSAITLGVKPVGAVRADVESKFLNYLPKDEVEGIKDVGTIGNPNLETIAGLKPDLILSSKFRDGQRYDQLKEIAPTVFAEEVGAPWKENFELHAEALGKKDEAKTVVADYDKHVKSVNKALGGPAKAKDTTVNVLRFMEGMDTRIYADKNYIGTILQDVGVSRPEEIIKQADKGERPGFTVEVSPEQIDKADADVIFYTSYGSTAKSGEDKALKSPLWKNMKAVKDGKAFHVNDELWMQGIGYTAANKILDEMQKDLTKK</sequence>
<dbReference type="Proteomes" id="UP000481583">
    <property type="component" value="Unassembled WGS sequence"/>
</dbReference>
<evidence type="ECO:0000313" key="8">
    <source>
        <dbReference type="EMBL" id="NGN64843.1"/>
    </source>
</evidence>